<dbReference type="InterPro" id="IPR037056">
    <property type="entry name" value="RNase_H1_N_sf"/>
</dbReference>
<name>A0A1X0NJL6_9TRYP</name>
<evidence type="ECO:0000313" key="14">
    <source>
        <dbReference type="Proteomes" id="UP000192257"/>
    </source>
</evidence>
<comment type="function">
    <text evidence="10">Endonuclease that specifically degrades the RNA of RNA-DNA hybrids.</text>
</comment>
<evidence type="ECO:0000256" key="3">
    <source>
        <dbReference type="ARBA" id="ARBA00005300"/>
    </source>
</evidence>
<dbReference type="RefSeq" id="XP_028878932.1">
    <property type="nucleotide sequence ID" value="XM_029029748.1"/>
</dbReference>
<evidence type="ECO:0000256" key="1">
    <source>
        <dbReference type="ARBA" id="ARBA00000077"/>
    </source>
</evidence>
<keyword evidence="9 10" id="KW-0460">Magnesium</keyword>
<feature type="region of interest" description="Disordered" evidence="11">
    <location>
        <begin position="84"/>
        <end position="144"/>
    </location>
</feature>
<comment type="caution">
    <text evidence="13">The sequence shown here is derived from an EMBL/GenBank/DDBJ whole genome shotgun (WGS) entry which is preliminary data.</text>
</comment>
<dbReference type="EMBL" id="NBCO01000040">
    <property type="protein sequence ID" value="ORC84866.1"/>
    <property type="molecule type" value="Genomic_DNA"/>
</dbReference>
<dbReference type="GeneID" id="39989528"/>
<evidence type="ECO:0000256" key="8">
    <source>
        <dbReference type="ARBA" id="ARBA00022801"/>
    </source>
</evidence>
<evidence type="ECO:0000256" key="6">
    <source>
        <dbReference type="ARBA" id="ARBA00022723"/>
    </source>
</evidence>
<keyword evidence="6 10" id="KW-0479">Metal-binding</keyword>
<dbReference type="InterPro" id="IPR036397">
    <property type="entry name" value="RNaseH_sf"/>
</dbReference>
<evidence type="ECO:0000256" key="4">
    <source>
        <dbReference type="ARBA" id="ARBA00012180"/>
    </source>
</evidence>
<evidence type="ECO:0000313" key="13">
    <source>
        <dbReference type="EMBL" id="ORC84866.1"/>
    </source>
</evidence>
<feature type="compositionally biased region" description="Low complexity" evidence="11">
    <location>
        <begin position="112"/>
        <end position="139"/>
    </location>
</feature>
<dbReference type="EC" id="3.1.26.4" evidence="4 10"/>
<keyword evidence="14" id="KW-1185">Reference proteome</keyword>
<evidence type="ECO:0000259" key="12">
    <source>
        <dbReference type="PROSITE" id="PS50879"/>
    </source>
</evidence>
<dbReference type="Gene3D" id="3.40.970.10">
    <property type="entry name" value="Ribonuclease H1, N-terminal domain"/>
    <property type="match status" value="1"/>
</dbReference>
<dbReference type="PROSITE" id="PS50879">
    <property type="entry name" value="RNASE_H_1"/>
    <property type="match status" value="1"/>
</dbReference>
<dbReference type="SUPFAM" id="SSF55658">
    <property type="entry name" value="L9 N-domain-like"/>
    <property type="match status" value="1"/>
</dbReference>
<evidence type="ECO:0000256" key="7">
    <source>
        <dbReference type="ARBA" id="ARBA00022759"/>
    </source>
</evidence>
<evidence type="ECO:0000256" key="5">
    <source>
        <dbReference type="ARBA" id="ARBA00022722"/>
    </source>
</evidence>
<proteinExistence type="inferred from homology"/>
<dbReference type="VEuPathDB" id="TriTrypDB:TM35_000401330"/>
<dbReference type="OrthoDB" id="407198at2759"/>
<dbReference type="Pfam" id="PF01693">
    <property type="entry name" value="Cauli_VI"/>
    <property type="match status" value="1"/>
</dbReference>
<evidence type="ECO:0000256" key="11">
    <source>
        <dbReference type="SAM" id="MobiDB-lite"/>
    </source>
</evidence>
<accession>A0A1X0NJL6</accession>
<feature type="compositionally biased region" description="Basic and acidic residues" evidence="11">
    <location>
        <begin position="97"/>
        <end position="111"/>
    </location>
</feature>
<dbReference type="FunFam" id="3.40.970.10:FF:000001">
    <property type="entry name" value="Ribonuclease H1"/>
    <property type="match status" value="1"/>
</dbReference>
<protein>
    <recommendedName>
        <fullName evidence="4 10">ribonuclease H</fullName>
        <ecNumber evidence="4 10">3.1.26.4</ecNumber>
    </recommendedName>
</protein>
<dbReference type="AlphaFoldDB" id="A0A1X0NJL6"/>
<dbReference type="PIRSF" id="PIRSF036852">
    <property type="entry name" value="Ribonuclease_H1_euk"/>
    <property type="match status" value="1"/>
</dbReference>
<gene>
    <name evidence="13" type="ORF">TM35_000401330</name>
</gene>
<sequence length="364" mass="40810">MGGSSKQKYYAVAVGRTVGIFNTWGECEAQVSGFPHARFKSFSTEEDAQKFMDENKGIVNKRVVVLPDTVNPSMVDDVPAACTHTSQKDVCPPRTHTHAEKRSREESHHDMNNNTSNSNSKNSDNKNNSNNNSNNNNNSEGPLPLIEDGISIEWMRAREEEAVKVYVDGACRSNGKTEPGRARGGYGGYYVPRTTGGNNNNSDNNNNNNNSDLDTLLCNFSLPLPDHEPQTNNRAELYAVIHVLQTALQARRCYNLHVYSDSTYVIRGANIFMPFWLKRKFTTISGSPVLNSDLWRRLQALRTQHEERYAARLTMEFGLMHTTAMRAARRLALRFEHVRGHSGVHGNVMADRLAVNGALRGIRR</sequence>
<dbReference type="PANTHER" id="PTHR10642:SF26">
    <property type="entry name" value="RIBONUCLEASE H1"/>
    <property type="match status" value="1"/>
</dbReference>
<dbReference type="GO" id="GO:0043137">
    <property type="term" value="P:DNA replication, removal of RNA primer"/>
    <property type="evidence" value="ECO:0007669"/>
    <property type="project" value="TreeGrafter"/>
</dbReference>
<keyword evidence="7 10" id="KW-0255">Endonuclease</keyword>
<reference evidence="13 14" key="1">
    <citation type="submission" date="2017-03" db="EMBL/GenBank/DDBJ databases">
        <title>An alternative strategy for trypanosome survival in the mammalian bloodstream revealed through genome and transcriptome analysis of the ubiquitous bovine parasite Trypanosoma (Megatrypanum) theileri.</title>
        <authorList>
            <person name="Kelly S."/>
            <person name="Ivens A."/>
            <person name="Mott A."/>
            <person name="O'Neill E."/>
            <person name="Emms D."/>
            <person name="Macleod O."/>
            <person name="Voorheis P."/>
            <person name="Matthews J."/>
            <person name="Matthews K."/>
            <person name="Carrington M."/>
        </authorList>
    </citation>
    <scope>NUCLEOTIDE SEQUENCE [LARGE SCALE GENOMIC DNA]</scope>
    <source>
        <strain evidence="13">Edinburgh</strain>
    </source>
</reference>
<comment type="catalytic activity">
    <reaction evidence="1 10">
        <text>Endonucleolytic cleavage to 5'-phosphomonoester.</text>
        <dbReference type="EC" id="3.1.26.4"/>
    </reaction>
</comment>
<organism evidence="13 14">
    <name type="scientific">Trypanosoma theileri</name>
    <dbReference type="NCBI Taxonomy" id="67003"/>
    <lineage>
        <taxon>Eukaryota</taxon>
        <taxon>Discoba</taxon>
        <taxon>Euglenozoa</taxon>
        <taxon>Kinetoplastea</taxon>
        <taxon>Metakinetoplastina</taxon>
        <taxon>Trypanosomatida</taxon>
        <taxon>Trypanosomatidae</taxon>
        <taxon>Trypanosoma</taxon>
    </lineage>
</organism>
<keyword evidence="5 10" id="KW-0540">Nuclease</keyword>
<evidence type="ECO:0000256" key="10">
    <source>
        <dbReference type="PIRNR" id="PIRNR036852"/>
    </source>
</evidence>
<dbReference type="Gene3D" id="3.30.420.10">
    <property type="entry name" value="Ribonuclease H-like superfamily/Ribonuclease H"/>
    <property type="match status" value="1"/>
</dbReference>
<feature type="domain" description="RNase H type-1" evidence="12">
    <location>
        <begin position="159"/>
        <end position="359"/>
    </location>
</feature>
<dbReference type="STRING" id="67003.A0A1X0NJL6"/>
<dbReference type="SUPFAM" id="SSF53098">
    <property type="entry name" value="Ribonuclease H-like"/>
    <property type="match status" value="1"/>
</dbReference>
<dbReference type="GO" id="GO:0000287">
    <property type="term" value="F:magnesium ion binding"/>
    <property type="evidence" value="ECO:0007669"/>
    <property type="project" value="UniProtKB-UniRule"/>
</dbReference>
<dbReference type="InterPro" id="IPR002156">
    <property type="entry name" value="RNaseH_domain"/>
</dbReference>
<dbReference type="GO" id="GO:0003676">
    <property type="term" value="F:nucleic acid binding"/>
    <property type="evidence" value="ECO:0007669"/>
    <property type="project" value="UniProtKB-UniRule"/>
</dbReference>
<dbReference type="InterPro" id="IPR050092">
    <property type="entry name" value="RNase_H"/>
</dbReference>
<dbReference type="InterPro" id="IPR017067">
    <property type="entry name" value="RNase_H1_euk"/>
</dbReference>
<keyword evidence="8 10" id="KW-0378">Hydrolase</keyword>
<dbReference type="Pfam" id="PF00075">
    <property type="entry name" value="RNase_H"/>
    <property type="match status" value="1"/>
</dbReference>
<evidence type="ECO:0000256" key="2">
    <source>
        <dbReference type="ARBA" id="ARBA00001946"/>
    </source>
</evidence>
<comment type="similarity">
    <text evidence="3 10">Belongs to the RNase H family.</text>
</comment>
<evidence type="ECO:0000256" key="9">
    <source>
        <dbReference type="ARBA" id="ARBA00022842"/>
    </source>
</evidence>
<dbReference type="CDD" id="cd09280">
    <property type="entry name" value="RNase_HI_eukaryote_like"/>
    <property type="match status" value="1"/>
</dbReference>
<comment type="cofactor">
    <cofactor evidence="2 10">
        <name>Mg(2+)</name>
        <dbReference type="ChEBI" id="CHEBI:18420"/>
    </cofactor>
</comment>
<dbReference type="PANTHER" id="PTHR10642">
    <property type="entry name" value="RIBONUCLEASE H1"/>
    <property type="match status" value="1"/>
</dbReference>
<dbReference type="InterPro" id="IPR009027">
    <property type="entry name" value="Ribosomal_bL9/RNase_H1_N"/>
</dbReference>
<dbReference type="InterPro" id="IPR011320">
    <property type="entry name" value="RNase_H1_N"/>
</dbReference>
<dbReference type="GO" id="GO:0004523">
    <property type="term" value="F:RNA-DNA hybrid ribonuclease activity"/>
    <property type="evidence" value="ECO:0007669"/>
    <property type="project" value="UniProtKB-UniRule"/>
</dbReference>
<dbReference type="InterPro" id="IPR012337">
    <property type="entry name" value="RNaseH-like_sf"/>
</dbReference>
<dbReference type="Proteomes" id="UP000192257">
    <property type="component" value="Unassembled WGS sequence"/>
</dbReference>